<name>A0A366LJT9_9ACTN</name>
<organism evidence="2 3">
    <name type="scientific">Spongiactinospora rosea</name>
    <dbReference type="NCBI Taxonomy" id="2248750"/>
    <lineage>
        <taxon>Bacteria</taxon>
        <taxon>Bacillati</taxon>
        <taxon>Actinomycetota</taxon>
        <taxon>Actinomycetes</taxon>
        <taxon>Streptosporangiales</taxon>
        <taxon>Streptosporangiaceae</taxon>
        <taxon>Spongiactinospora</taxon>
    </lineage>
</organism>
<sequence>MAMLVVSVLLAFLVLEDLDTEPTLGETATVWVTETQGAANISQTAKMVTSFARKHRVSVVREVHDFHNPDRLLHLYIATGDDASAPASWLRQGFSAFGRSVRTETHMFQEIGFPDPRGMYHVYGPHRAVEQLRTEFAMLGLTGKVVEPAGLGWRIQRFAQPPLGPVFIVMTLSVALMAGASVVLSAKGYAILRLHGFSFVAMLRRDLRRLGLFWGMAVGAVAVVTLIFLGLYNGFTRLGLFALVAGALAGTLTVLALFAHTGALALVLRGRLQGGLKGELASGPALVGAYLVRLTAALLVFVVGGIALTAGHDVARRQQSQPFFAALGEATYISLTGSRTAETGQEMARQVGQWLRRADRRGEIIVAYRWPLEWFGGRGGSIHEGDLLFVNDTFLARQPILDSSGKRYRPGLEGRVRVIVPKRLRAYADTITQSVPEWISPEDKGKRVRRAGVDRVWAKDGQTVFAYSSANTMEALDRSLLRDPVLVVLPNGTRLVSDGGYTAMATKEGVIFLDPRDVVAALEREVPREHISEMNPVAQRAAEDYAEATHVLRLSLLSLAAAVAVLFIAGMGVCVIYTRKNAQAVFAKYISGWSFVRIHRRLLALDAVTAAGLLAWVGWGIWSRVAALEEFAALGVPPPPGLPEVGTWQLAPAAGIALVAAILLLAVLGIAHRQIIQKHAADV</sequence>
<keyword evidence="1" id="KW-0812">Transmembrane</keyword>
<dbReference type="EMBL" id="QMEY01000037">
    <property type="protein sequence ID" value="RBQ14147.1"/>
    <property type="molecule type" value="Genomic_DNA"/>
</dbReference>
<protein>
    <recommendedName>
        <fullName evidence="4">FtsX-like permease family protein</fullName>
    </recommendedName>
</protein>
<gene>
    <name evidence="2" type="ORF">DP939_42060</name>
</gene>
<accession>A0A366LJT9</accession>
<feature type="transmembrane region" description="Helical" evidence="1">
    <location>
        <begin position="211"/>
        <end position="232"/>
    </location>
</feature>
<keyword evidence="1" id="KW-0472">Membrane</keyword>
<feature type="transmembrane region" description="Helical" evidence="1">
    <location>
        <begin position="650"/>
        <end position="671"/>
    </location>
</feature>
<evidence type="ECO:0000313" key="2">
    <source>
        <dbReference type="EMBL" id="RBQ14147.1"/>
    </source>
</evidence>
<feature type="transmembrane region" description="Helical" evidence="1">
    <location>
        <begin position="556"/>
        <end position="578"/>
    </location>
</feature>
<evidence type="ECO:0008006" key="4">
    <source>
        <dbReference type="Google" id="ProtNLM"/>
    </source>
</evidence>
<keyword evidence="1" id="KW-1133">Transmembrane helix</keyword>
<feature type="transmembrane region" description="Helical" evidence="1">
    <location>
        <begin position="289"/>
        <end position="311"/>
    </location>
</feature>
<evidence type="ECO:0000313" key="3">
    <source>
        <dbReference type="Proteomes" id="UP000253303"/>
    </source>
</evidence>
<comment type="caution">
    <text evidence="2">The sequence shown here is derived from an EMBL/GenBank/DDBJ whole genome shotgun (WGS) entry which is preliminary data.</text>
</comment>
<feature type="transmembrane region" description="Helical" evidence="1">
    <location>
        <begin position="238"/>
        <end position="268"/>
    </location>
</feature>
<feature type="transmembrane region" description="Helical" evidence="1">
    <location>
        <begin position="602"/>
        <end position="622"/>
    </location>
</feature>
<feature type="transmembrane region" description="Helical" evidence="1">
    <location>
        <begin position="166"/>
        <end position="190"/>
    </location>
</feature>
<dbReference type="AlphaFoldDB" id="A0A366LJT9"/>
<reference evidence="2 3" key="1">
    <citation type="submission" date="2018-06" db="EMBL/GenBank/DDBJ databases">
        <title>Sphaerisporangium craniellae sp. nov., isolated from a marine sponge in the South China Sea.</title>
        <authorList>
            <person name="Li L."/>
        </authorList>
    </citation>
    <scope>NUCLEOTIDE SEQUENCE [LARGE SCALE GENOMIC DNA]</scope>
    <source>
        <strain evidence="2 3">LHW63015</strain>
    </source>
</reference>
<proteinExistence type="predicted"/>
<evidence type="ECO:0000256" key="1">
    <source>
        <dbReference type="SAM" id="Phobius"/>
    </source>
</evidence>
<keyword evidence="3" id="KW-1185">Reference proteome</keyword>
<dbReference type="Proteomes" id="UP000253303">
    <property type="component" value="Unassembled WGS sequence"/>
</dbReference>